<evidence type="ECO:0000256" key="2">
    <source>
        <dbReference type="SAM" id="Phobius"/>
    </source>
</evidence>
<comment type="caution">
    <text evidence="4">The sequence shown here is derived from an EMBL/GenBank/DDBJ whole genome shotgun (WGS) entry which is preliminary data.</text>
</comment>
<feature type="region of interest" description="Disordered" evidence="1">
    <location>
        <begin position="321"/>
        <end position="366"/>
    </location>
</feature>
<feature type="compositionally biased region" description="Basic and acidic residues" evidence="1">
    <location>
        <begin position="351"/>
        <end position="366"/>
    </location>
</feature>
<dbReference type="Pfam" id="PF20152">
    <property type="entry name" value="DUF6534"/>
    <property type="match status" value="1"/>
</dbReference>
<evidence type="ECO:0000256" key="1">
    <source>
        <dbReference type="SAM" id="MobiDB-lite"/>
    </source>
</evidence>
<proteinExistence type="predicted"/>
<feature type="transmembrane region" description="Helical" evidence="2">
    <location>
        <begin position="159"/>
        <end position="185"/>
    </location>
</feature>
<gene>
    <name evidence="4" type="ORF">MIND_00578400</name>
</gene>
<dbReference type="PANTHER" id="PTHR40465:SF1">
    <property type="entry name" value="DUF6534 DOMAIN-CONTAINING PROTEIN"/>
    <property type="match status" value="1"/>
</dbReference>
<evidence type="ECO:0000259" key="3">
    <source>
        <dbReference type="Pfam" id="PF20152"/>
    </source>
</evidence>
<sequence length="366" mass="39950">MSTDAIPIPRLHGTLGTTEVGAIIGTFLFGIASLQTFLYYYSYPKDPRGLKLVVAIIMTLELVHSVLVWHGVYSITVTFYGQIEHLLNPPHSLSLSILITALILPLVQTFYALRIQALSGSWTITLILTTLTIARLGFSIVLMQIFLTSTGFSVLHTEARWVFTTVASLGPAVDILTAASLCWYLYHMKAGSQPGAPSRRIVDTLIVWTVETTAVTSLAGLFQLIFFLTRDDLTWMTFYLLQPKLFSNSMLASLNNRNNIRDMAGAGGVITLSAQDTRGGVSTIQCLSFLLLLSSGLSSDGGTLSWQGVVIQMRRMTETNIDGDGDNLDGGRVFSKLGDEHSVHPLNEGPDGLRDGGSMRKSRNTD</sequence>
<dbReference type="GeneID" id="59345061"/>
<feature type="transmembrane region" description="Helical" evidence="2">
    <location>
        <begin position="125"/>
        <end position="147"/>
    </location>
</feature>
<evidence type="ECO:0000313" key="4">
    <source>
        <dbReference type="EMBL" id="KAF7303494.1"/>
    </source>
</evidence>
<keyword evidence="2" id="KW-0812">Transmembrane</keyword>
<name>A0A8H6W2S7_9AGAR</name>
<feature type="transmembrane region" description="Helical" evidence="2">
    <location>
        <begin position="52"/>
        <end position="73"/>
    </location>
</feature>
<dbReference type="EMBL" id="JACAZF010000005">
    <property type="protein sequence ID" value="KAF7303494.1"/>
    <property type="molecule type" value="Genomic_DNA"/>
</dbReference>
<evidence type="ECO:0000313" key="5">
    <source>
        <dbReference type="Proteomes" id="UP000636479"/>
    </source>
</evidence>
<keyword evidence="2" id="KW-0472">Membrane</keyword>
<keyword evidence="2" id="KW-1133">Transmembrane helix</keyword>
<dbReference type="AlphaFoldDB" id="A0A8H6W2S7"/>
<dbReference type="InterPro" id="IPR045339">
    <property type="entry name" value="DUF6534"/>
</dbReference>
<dbReference type="OrthoDB" id="3231781at2759"/>
<dbReference type="RefSeq" id="XP_037220466.1">
    <property type="nucleotide sequence ID" value="XM_037362545.1"/>
</dbReference>
<protein>
    <submittedName>
        <fullName evidence="4">Saposin B-type domain-containing protein</fullName>
    </submittedName>
</protein>
<dbReference type="PANTHER" id="PTHR40465">
    <property type="entry name" value="CHROMOSOME 1, WHOLE GENOME SHOTGUN SEQUENCE"/>
    <property type="match status" value="1"/>
</dbReference>
<dbReference type="Proteomes" id="UP000636479">
    <property type="component" value="Unassembled WGS sequence"/>
</dbReference>
<keyword evidence="5" id="KW-1185">Reference proteome</keyword>
<feature type="transmembrane region" description="Helical" evidence="2">
    <location>
        <begin position="20"/>
        <end position="40"/>
    </location>
</feature>
<accession>A0A8H6W2S7</accession>
<feature type="transmembrane region" description="Helical" evidence="2">
    <location>
        <begin position="205"/>
        <end position="227"/>
    </location>
</feature>
<reference evidence="4" key="1">
    <citation type="submission" date="2020-05" db="EMBL/GenBank/DDBJ databases">
        <title>Mycena genomes resolve the evolution of fungal bioluminescence.</title>
        <authorList>
            <person name="Tsai I.J."/>
        </authorList>
    </citation>
    <scope>NUCLEOTIDE SEQUENCE</scope>
    <source>
        <strain evidence="4">171206Taipei</strain>
    </source>
</reference>
<feature type="transmembrane region" description="Helical" evidence="2">
    <location>
        <begin position="93"/>
        <end position="113"/>
    </location>
</feature>
<organism evidence="4 5">
    <name type="scientific">Mycena indigotica</name>
    <dbReference type="NCBI Taxonomy" id="2126181"/>
    <lineage>
        <taxon>Eukaryota</taxon>
        <taxon>Fungi</taxon>
        <taxon>Dikarya</taxon>
        <taxon>Basidiomycota</taxon>
        <taxon>Agaricomycotina</taxon>
        <taxon>Agaricomycetes</taxon>
        <taxon>Agaricomycetidae</taxon>
        <taxon>Agaricales</taxon>
        <taxon>Marasmiineae</taxon>
        <taxon>Mycenaceae</taxon>
        <taxon>Mycena</taxon>
    </lineage>
</organism>
<feature type="domain" description="DUF6534" evidence="3">
    <location>
        <begin position="172"/>
        <end position="258"/>
    </location>
</feature>